<feature type="compositionally biased region" description="Low complexity" evidence="1">
    <location>
        <begin position="72"/>
        <end position="90"/>
    </location>
</feature>
<evidence type="ECO:0000313" key="2">
    <source>
        <dbReference type="EMBL" id="KAG8069241.1"/>
    </source>
</evidence>
<proteinExistence type="predicted"/>
<evidence type="ECO:0000313" key="3">
    <source>
        <dbReference type="Proteomes" id="UP000729402"/>
    </source>
</evidence>
<comment type="caution">
    <text evidence="2">The sequence shown here is derived from an EMBL/GenBank/DDBJ whole genome shotgun (WGS) entry which is preliminary data.</text>
</comment>
<keyword evidence="3" id="KW-1185">Reference proteome</keyword>
<protein>
    <submittedName>
        <fullName evidence="2">Uncharacterized protein</fullName>
    </submittedName>
</protein>
<dbReference type="EMBL" id="JAAALK010000284">
    <property type="protein sequence ID" value="KAG8069241.1"/>
    <property type="molecule type" value="Genomic_DNA"/>
</dbReference>
<gene>
    <name evidence="2" type="ORF">GUJ93_ZPchr0005g15643</name>
</gene>
<evidence type="ECO:0000256" key="1">
    <source>
        <dbReference type="SAM" id="MobiDB-lite"/>
    </source>
</evidence>
<organism evidence="2 3">
    <name type="scientific">Zizania palustris</name>
    <name type="common">Northern wild rice</name>
    <dbReference type="NCBI Taxonomy" id="103762"/>
    <lineage>
        <taxon>Eukaryota</taxon>
        <taxon>Viridiplantae</taxon>
        <taxon>Streptophyta</taxon>
        <taxon>Embryophyta</taxon>
        <taxon>Tracheophyta</taxon>
        <taxon>Spermatophyta</taxon>
        <taxon>Magnoliopsida</taxon>
        <taxon>Liliopsida</taxon>
        <taxon>Poales</taxon>
        <taxon>Poaceae</taxon>
        <taxon>BOP clade</taxon>
        <taxon>Oryzoideae</taxon>
        <taxon>Oryzeae</taxon>
        <taxon>Zizaniinae</taxon>
        <taxon>Zizania</taxon>
    </lineage>
</organism>
<accession>A0A8J5VRV8</accession>
<reference evidence="2" key="1">
    <citation type="journal article" date="2021" name="bioRxiv">
        <title>Whole Genome Assembly and Annotation of Northern Wild Rice, Zizania palustris L., Supports a Whole Genome Duplication in the Zizania Genus.</title>
        <authorList>
            <person name="Haas M."/>
            <person name="Kono T."/>
            <person name="Macchietto M."/>
            <person name="Millas R."/>
            <person name="McGilp L."/>
            <person name="Shao M."/>
            <person name="Duquette J."/>
            <person name="Hirsch C.N."/>
            <person name="Kimball J."/>
        </authorList>
    </citation>
    <scope>NUCLEOTIDE SEQUENCE</scope>
    <source>
        <tissue evidence="2">Fresh leaf tissue</tissue>
    </source>
</reference>
<feature type="region of interest" description="Disordered" evidence="1">
    <location>
        <begin position="72"/>
        <end position="105"/>
    </location>
</feature>
<reference evidence="2" key="2">
    <citation type="submission" date="2021-02" db="EMBL/GenBank/DDBJ databases">
        <authorList>
            <person name="Kimball J.A."/>
            <person name="Haas M.W."/>
            <person name="Macchietto M."/>
            <person name="Kono T."/>
            <person name="Duquette J."/>
            <person name="Shao M."/>
        </authorList>
    </citation>
    <scope>NUCLEOTIDE SEQUENCE</scope>
    <source>
        <tissue evidence="2">Fresh leaf tissue</tissue>
    </source>
</reference>
<dbReference type="Proteomes" id="UP000729402">
    <property type="component" value="Unassembled WGS sequence"/>
</dbReference>
<name>A0A8J5VRV8_ZIZPA</name>
<dbReference type="AlphaFoldDB" id="A0A8J5VRV8"/>
<sequence>MAGSALDTTADAVAAAVRAASSVQDAAADAVAAAVRAAFTPDPASSDADAAAARAIVDAAALAAANAVRAALTPSSTSTTVSPAPTVGTSQKPKPHPNTQHSRPYLRRKMNSMISGDERRSRQTACFFLFTLRST</sequence>